<accession>A0ACB7CGH9</accession>
<comment type="caution">
    <text evidence="1">The sequence shown here is derived from an EMBL/GenBank/DDBJ whole genome shotgun (WGS) entry which is preliminary data.</text>
</comment>
<proteinExistence type="predicted"/>
<evidence type="ECO:0000313" key="2">
    <source>
        <dbReference type="Proteomes" id="UP000768646"/>
    </source>
</evidence>
<reference evidence="1 2" key="1">
    <citation type="journal article" date="2021" name="Commun. Biol.">
        <title>Genomic insights into the host specific adaptation of the Pneumocystis genus.</title>
        <authorList>
            <person name="Cisse O.H."/>
            <person name="Ma L."/>
            <person name="Dekker J.P."/>
            <person name="Khil P.P."/>
            <person name="Youn J.-H."/>
            <person name="Brenchley J.M."/>
            <person name="Blair R."/>
            <person name="Pahar B."/>
            <person name="Chabe M."/>
            <person name="Van Rompay K.K.A."/>
            <person name="Keesler R."/>
            <person name="Sukura A."/>
            <person name="Hirsch V."/>
            <person name="Kutty G."/>
            <person name="Liu Y."/>
            <person name="Peng L."/>
            <person name="Chen J."/>
            <person name="Song J."/>
            <person name="Weissenbacher-Lang C."/>
            <person name="Xu J."/>
            <person name="Upham N.S."/>
            <person name="Stajich J.E."/>
            <person name="Cuomo C.A."/>
            <person name="Cushion M.T."/>
            <person name="Kovacs J.A."/>
        </authorList>
    </citation>
    <scope>NUCLEOTIDE SEQUENCE [LARGE SCALE GENOMIC DNA]</scope>
    <source>
        <strain evidence="1 2">RABM</strain>
    </source>
</reference>
<organism evidence="1 2">
    <name type="scientific">Pneumocystis oryctolagi</name>
    <dbReference type="NCBI Taxonomy" id="42067"/>
    <lineage>
        <taxon>Eukaryota</taxon>
        <taxon>Fungi</taxon>
        <taxon>Dikarya</taxon>
        <taxon>Ascomycota</taxon>
        <taxon>Taphrinomycotina</taxon>
        <taxon>Pneumocystomycetes</taxon>
        <taxon>Pneumocystaceae</taxon>
        <taxon>Pneumocystis</taxon>
    </lineage>
</organism>
<protein>
    <submittedName>
        <fullName evidence="1">Uncharacterized protein</fullName>
    </submittedName>
</protein>
<gene>
    <name evidence="1" type="ORF">PORY_000622</name>
</gene>
<dbReference type="EMBL" id="JABTEG010000002">
    <property type="protein sequence ID" value="KAG4305712.1"/>
    <property type="molecule type" value="Genomic_DNA"/>
</dbReference>
<name>A0ACB7CGH9_9ASCO</name>
<dbReference type="Proteomes" id="UP000768646">
    <property type="component" value="Unassembled WGS sequence"/>
</dbReference>
<evidence type="ECO:0000313" key="1">
    <source>
        <dbReference type="EMBL" id="KAG4305712.1"/>
    </source>
</evidence>
<sequence length="602" mass="68847">MDGISSTPASVGFDVENVSPLKAVQIDSLVVLKIIKHSRESFSGHAAAGQLLGLDMNGILQITNSFPLSHGYDGENTSSSTQNRIVYMQQMMRCLKEIGVDNNVVGWYQSVNSGTFINTNLIENQFSYHQALNDMTVMLIYVGLLTELVFLDASQSTHESLSLKAFRLTPSFIAAKKEGKFNAERYKFVPTAPASSLLPLSPNFDNLEPMSDSYFEKIMENLLEATEDYQYEQTREQLKIQQWIQKRRAENAVRAMNDQPLLPEDEWQRLFKISSEPSLLETSQIVGEHRLEFFVFIFIEAMKRLINTSSKLASNSFKMSWIKTFKRPSKPVMFFSSAFFLFSGLVIYDKKEKKRILEKYCDKVRFLAKEPMGPLDLPRKVKIYMSSFPGSDLWVSRMHFQEYIRPILQASAVDYEIIEGSKEGDLQRHISEEIRRLRRGESSMSPEMLKIMKNVRSSTEEDCAIIIGRQTLKEYLTGIHDGWLGLLEFQSTSCDSSEMPANELKGNSAVSFERSLQSSLPSNFSVPVLQYVPLIRTTAGVWTDELTLNKDIMNHVLTCIFENRYQNKHSVCASFFRPHPGHSLRLCRSFSFLVACRIRFFE</sequence>
<keyword evidence="2" id="KW-1185">Reference proteome</keyword>